<reference evidence="5 6" key="1">
    <citation type="submission" date="2021-01" db="EMBL/GenBank/DDBJ databases">
        <title>Isolation and description of Catonella massiliensis sp. nov., a novel Catonella species, isolated from a stable periodontitis subject.</title>
        <authorList>
            <person name="Antezack A."/>
            <person name="Boxberger M."/>
            <person name="La Scola B."/>
            <person name="Monnet-Corti V."/>
        </authorList>
    </citation>
    <scope>NUCLEOTIDE SEQUENCE [LARGE SCALE GENOMIC DNA]</scope>
    <source>
        <strain evidence="5 6">Marseille-Q4567</strain>
    </source>
</reference>
<evidence type="ECO:0000313" key="6">
    <source>
        <dbReference type="Proteomes" id="UP000604730"/>
    </source>
</evidence>
<dbReference type="Gene3D" id="3.90.79.10">
    <property type="entry name" value="Nucleoside Triphosphate Pyrophosphohydrolase"/>
    <property type="match status" value="1"/>
</dbReference>
<dbReference type="EMBL" id="JAEPRJ010000001">
    <property type="protein sequence ID" value="MBK5897098.1"/>
    <property type="molecule type" value="Genomic_DNA"/>
</dbReference>
<feature type="domain" description="Nudix hydrolase" evidence="4">
    <location>
        <begin position="52"/>
        <end position="187"/>
    </location>
</feature>
<dbReference type="InterPro" id="IPR020084">
    <property type="entry name" value="NUDIX_hydrolase_CS"/>
</dbReference>
<dbReference type="InterPro" id="IPR015797">
    <property type="entry name" value="NUDIX_hydrolase-like_dom_sf"/>
</dbReference>
<organism evidence="5 6">
    <name type="scientific">Catonella massiliensis</name>
    <dbReference type="NCBI Taxonomy" id="2799636"/>
    <lineage>
        <taxon>Bacteria</taxon>
        <taxon>Bacillati</taxon>
        <taxon>Bacillota</taxon>
        <taxon>Clostridia</taxon>
        <taxon>Lachnospirales</taxon>
        <taxon>Lachnospiraceae</taxon>
        <taxon>Catonella</taxon>
    </lineage>
</organism>
<dbReference type="GO" id="GO:0016787">
    <property type="term" value="F:hydrolase activity"/>
    <property type="evidence" value="ECO:0007669"/>
    <property type="project" value="UniProtKB-KW"/>
</dbReference>
<sequence length="203" mass="23366">MGKITNIKKQTDNRFLNIYELDNIHKSGRKGKYFVASRAKDIDSLKITTGKNNPDGVIIYALSGEDKDKVVLIRQYRYPINDYIYEFPAGLVEEGEDYSEAAGREIYEETGMRFTPISVPDGYNRPFFTTIGMTDESCATVFGYCDGEPSHEHQEDSEEIEIILADKDEVRRILKEEKIAIMTAYMLMHFIKDEEPFGFLKED</sequence>
<dbReference type="PANTHER" id="PTHR11839">
    <property type="entry name" value="UDP/ADP-SUGAR PYROPHOSPHATASE"/>
    <property type="match status" value="1"/>
</dbReference>
<proteinExistence type="inferred from homology"/>
<keyword evidence="2 3" id="KW-0378">Hydrolase</keyword>
<dbReference type="SUPFAM" id="SSF55811">
    <property type="entry name" value="Nudix"/>
    <property type="match status" value="1"/>
</dbReference>
<gene>
    <name evidence="5" type="ORF">JJN12_04765</name>
</gene>
<comment type="similarity">
    <text evidence="3">Belongs to the Nudix hydrolase family.</text>
</comment>
<protein>
    <submittedName>
        <fullName evidence="5">NUDIX hydrolase</fullName>
    </submittedName>
</protein>
<dbReference type="Pfam" id="PF00293">
    <property type="entry name" value="NUDIX"/>
    <property type="match status" value="1"/>
</dbReference>
<dbReference type="PROSITE" id="PS00893">
    <property type="entry name" value="NUDIX_BOX"/>
    <property type="match status" value="1"/>
</dbReference>
<evidence type="ECO:0000313" key="5">
    <source>
        <dbReference type="EMBL" id="MBK5897098.1"/>
    </source>
</evidence>
<name>A0ABS1J0I9_9FIRM</name>
<dbReference type="InterPro" id="IPR000086">
    <property type="entry name" value="NUDIX_hydrolase_dom"/>
</dbReference>
<keyword evidence="6" id="KW-1185">Reference proteome</keyword>
<dbReference type="InterPro" id="IPR020476">
    <property type="entry name" value="Nudix_hydrolase"/>
</dbReference>
<dbReference type="PANTHER" id="PTHR11839:SF18">
    <property type="entry name" value="NUDIX HYDROLASE DOMAIN-CONTAINING PROTEIN"/>
    <property type="match status" value="1"/>
</dbReference>
<evidence type="ECO:0000256" key="2">
    <source>
        <dbReference type="ARBA" id="ARBA00022801"/>
    </source>
</evidence>
<accession>A0ABS1J0I9</accession>
<dbReference type="PRINTS" id="PR00502">
    <property type="entry name" value="NUDIXFAMILY"/>
</dbReference>
<evidence type="ECO:0000256" key="3">
    <source>
        <dbReference type="RuleBase" id="RU003476"/>
    </source>
</evidence>
<evidence type="ECO:0000259" key="4">
    <source>
        <dbReference type="PROSITE" id="PS51462"/>
    </source>
</evidence>
<comment type="caution">
    <text evidence="5">The sequence shown here is derived from an EMBL/GenBank/DDBJ whole genome shotgun (WGS) entry which is preliminary data.</text>
</comment>
<dbReference type="CDD" id="cd03424">
    <property type="entry name" value="NUDIX_ADPRase_Nudt5_UGPPase_Nudt14"/>
    <property type="match status" value="1"/>
</dbReference>
<comment type="cofactor">
    <cofactor evidence="1">
        <name>Mg(2+)</name>
        <dbReference type="ChEBI" id="CHEBI:18420"/>
    </cofactor>
</comment>
<dbReference type="PROSITE" id="PS51462">
    <property type="entry name" value="NUDIX"/>
    <property type="match status" value="1"/>
</dbReference>
<dbReference type="RefSeq" id="WP_208428605.1">
    <property type="nucleotide sequence ID" value="NZ_JAEPRJ010000001.1"/>
</dbReference>
<evidence type="ECO:0000256" key="1">
    <source>
        <dbReference type="ARBA" id="ARBA00001946"/>
    </source>
</evidence>
<dbReference type="Proteomes" id="UP000604730">
    <property type="component" value="Unassembled WGS sequence"/>
</dbReference>